<dbReference type="AlphaFoldDB" id="A0A6J6I787"/>
<accession>A0A6J6I787</accession>
<proteinExistence type="predicted"/>
<gene>
    <name evidence="1" type="ORF">UFOPK1939_00244</name>
</gene>
<reference evidence="1" key="1">
    <citation type="submission" date="2020-05" db="EMBL/GenBank/DDBJ databases">
        <authorList>
            <person name="Chiriac C."/>
            <person name="Salcher M."/>
            <person name="Ghai R."/>
            <person name="Kavagutti S V."/>
        </authorList>
    </citation>
    <scope>NUCLEOTIDE SEQUENCE</scope>
</reference>
<evidence type="ECO:0000313" key="1">
    <source>
        <dbReference type="EMBL" id="CAB4616618.1"/>
    </source>
</evidence>
<sequence length="35" mass="3337">MPLVSPVALHVVAGAAAGGTTLTVHTVPPGVDVTT</sequence>
<dbReference type="EMBL" id="CAEZVF010000021">
    <property type="protein sequence ID" value="CAB4616618.1"/>
    <property type="molecule type" value="Genomic_DNA"/>
</dbReference>
<protein>
    <submittedName>
        <fullName evidence="1">Unannotated protein</fullName>
    </submittedName>
</protein>
<organism evidence="1">
    <name type="scientific">freshwater metagenome</name>
    <dbReference type="NCBI Taxonomy" id="449393"/>
    <lineage>
        <taxon>unclassified sequences</taxon>
        <taxon>metagenomes</taxon>
        <taxon>ecological metagenomes</taxon>
    </lineage>
</organism>
<name>A0A6J6I787_9ZZZZ</name>